<sequence length="155" mass="16671">MLLLAGDLRNEKPAVLAPPEAARQTQAEATPTLVTAEHQAGAAAARAHPEPAERRDRVLEAGLRVLDGVPDEVLRALRLLLALADVPQHLLGRQQLVGVGKGERPVVRLLGDAEIHGRDVVIHVLPRLRTRPTDQSGSSLSFPLGLTSHVRSLPY</sequence>
<dbReference type="EMBL" id="LCMA01000002">
    <property type="protein sequence ID" value="KKU27255.1"/>
    <property type="molecule type" value="Genomic_DNA"/>
</dbReference>
<accession>A0A0G1S230</accession>
<reference evidence="1 2" key="1">
    <citation type="journal article" date="2015" name="Nature">
        <title>rRNA introns, odd ribosomes, and small enigmatic genomes across a large radiation of phyla.</title>
        <authorList>
            <person name="Brown C.T."/>
            <person name="Hug L.A."/>
            <person name="Thomas B.C."/>
            <person name="Sharon I."/>
            <person name="Castelle C.J."/>
            <person name="Singh A."/>
            <person name="Wilkins M.J."/>
            <person name="Williams K.H."/>
            <person name="Banfield J.F."/>
        </authorList>
    </citation>
    <scope>NUCLEOTIDE SEQUENCE [LARGE SCALE GENOMIC DNA]</scope>
</reference>
<name>A0A0G1S230_9BACT</name>
<proteinExistence type="predicted"/>
<comment type="caution">
    <text evidence="1">The sequence shown here is derived from an EMBL/GenBank/DDBJ whole genome shotgun (WGS) entry which is preliminary data.</text>
</comment>
<evidence type="ECO:0000313" key="1">
    <source>
        <dbReference type="EMBL" id="KKU27255.1"/>
    </source>
</evidence>
<evidence type="ECO:0000313" key="2">
    <source>
        <dbReference type="Proteomes" id="UP000034175"/>
    </source>
</evidence>
<dbReference type="Proteomes" id="UP000034175">
    <property type="component" value="Unassembled WGS sequence"/>
</dbReference>
<dbReference type="AlphaFoldDB" id="A0A0G1S230"/>
<organism evidence="1 2">
    <name type="scientific">Candidatus Magasanikbacteria bacterium GW2011_GWA2_46_17</name>
    <dbReference type="NCBI Taxonomy" id="1619042"/>
    <lineage>
        <taxon>Bacteria</taxon>
        <taxon>Candidatus Magasanikiibacteriota</taxon>
    </lineage>
</organism>
<gene>
    <name evidence="1" type="ORF">UX39_C0002G0034</name>
</gene>
<protein>
    <submittedName>
        <fullName evidence="1">Uncharacterized protein</fullName>
    </submittedName>
</protein>